<gene>
    <name evidence="1" type="ORF">L9F63_015752</name>
</gene>
<name>A0AAD8A6C1_DIPPU</name>
<proteinExistence type="predicted"/>
<dbReference type="InterPro" id="IPR039584">
    <property type="entry name" value="HSF2BP"/>
</dbReference>
<evidence type="ECO:0000313" key="1">
    <source>
        <dbReference type="EMBL" id="KAJ9592577.1"/>
    </source>
</evidence>
<dbReference type="AlphaFoldDB" id="A0AAD8A6C1"/>
<comment type="caution">
    <text evidence="1">The sequence shown here is derived from an EMBL/GenBank/DDBJ whole genome shotgun (WGS) entry which is preliminary data.</text>
</comment>
<keyword evidence="2" id="KW-1185">Reference proteome</keyword>
<organism evidence="1 2">
    <name type="scientific">Diploptera punctata</name>
    <name type="common">Pacific beetle cockroach</name>
    <dbReference type="NCBI Taxonomy" id="6984"/>
    <lineage>
        <taxon>Eukaryota</taxon>
        <taxon>Metazoa</taxon>
        <taxon>Ecdysozoa</taxon>
        <taxon>Arthropoda</taxon>
        <taxon>Hexapoda</taxon>
        <taxon>Insecta</taxon>
        <taxon>Pterygota</taxon>
        <taxon>Neoptera</taxon>
        <taxon>Polyneoptera</taxon>
        <taxon>Dictyoptera</taxon>
        <taxon>Blattodea</taxon>
        <taxon>Blaberoidea</taxon>
        <taxon>Blaberidae</taxon>
        <taxon>Diplopterinae</taxon>
        <taxon>Diploptera</taxon>
    </lineage>
</organism>
<dbReference type="PANTHER" id="PTHR15434">
    <property type="entry name" value="HEAT SHOCK FACTOR 2-BINDING PROTEIN"/>
    <property type="match status" value="1"/>
</dbReference>
<protein>
    <submittedName>
        <fullName evidence="1">Uncharacterized protein</fullName>
    </submittedName>
</protein>
<reference evidence="1" key="2">
    <citation type="submission" date="2023-05" db="EMBL/GenBank/DDBJ databases">
        <authorList>
            <person name="Fouks B."/>
        </authorList>
    </citation>
    <scope>NUCLEOTIDE SEQUENCE</scope>
    <source>
        <strain evidence="1">Stay&amp;Tobe</strain>
        <tissue evidence="1">Testes</tissue>
    </source>
</reference>
<accession>A0AAD8A6C1</accession>
<dbReference type="Proteomes" id="UP001233999">
    <property type="component" value="Unassembled WGS sequence"/>
</dbReference>
<dbReference type="EMBL" id="JASPKZ010003830">
    <property type="protein sequence ID" value="KAJ9592577.1"/>
    <property type="molecule type" value="Genomic_DNA"/>
</dbReference>
<reference evidence="1" key="1">
    <citation type="journal article" date="2023" name="IScience">
        <title>Live-bearing cockroach genome reveals convergent evolutionary mechanisms linked to viviparity in insects and beyond.</title>
        <authorList>
            <person name="Fouks B."/>
            <person name="Harrison M.C."/>
            <person name="Mikhailova A.A."/>
            <person name="Marchal E."/>
            <person name="English S."/>
            <person name="Carruthers M."/>
            <person name="Jennings E.C."/>
            <person name="Chiamaka E.L."/>
            <person name="Frigard R.A."/>
            <person name="Pippel M."/>
            <person name="Attardo G.M."/>
            <person name="Benoit J.B."/>
            <person name="Bornberg-Bauer E."/>
            <person name="Tobe S.S."/>
        </authorList>
    </citation>
    <scope>NUCLEOTIDE SEQUENCE</scope>
    <source>
        <strain evidence="1">Stay&amp;Tobe</strain>
    </source>
</reference>
<dbReference type="PANTHER" id="PTHR15434:SF2">
    <property type="entry name" value="HEAT SHOCK FACTOR 2-BINDING PROTEIN"/>
    <property type="match status" value="1"/>
</dbReference>
<dbReference type="GO" id="GO:0005829">
    <property type="term" value="C:cytosol"/>
    <property type="evidence" value="ECO:0007669"/>
    <property type="project" value="TreeGrafter"/>
</dbReference>
<evidence type="ECO:0000313" key="2">
    <source>
        <dbReference type="Proteomes" id="UP001233999"/>
    </source>
</evidence>
<sequence>MSFCGIVTNMAAAPAGRQFIANNAVGKDLLEQISIVLPHIPVPSGNCLKRLLMMALYNTSINQNGLKFLQQQKVCYKQ</sequence>